<protein>
    <submittedName>
        <fullName evidence="2">Uncharacterized protein</fullName>
    </submittedName>
</protein>
<keyword evidence="3" id="KW-1185">Reference proteome</keyword>
<sequence length="317" mass="34741">MQPNRRTLLKTLGVGAIGAHATLRTDATGTDEQSPPSTSPPERGTTDAGPPSERIAWGPPAAVGNGTIRTFVASTGSGKPRSVGVRFSADALEGLPTAPTDGKWNIPDGKAPCCGHETVLGFPETAASIPFRWFMLNWNPTGHPPPDVYAVPHFDFHFCLMPREKRTEIRNGDCPRASTAVTCETLQRGTEPLPSGQRPPDYESLGAVEPGMGNHLMDLTAPEFNGEPFTHTFLWGTFDGELIFFEPMVTRSFFRDLCTEIRRPITMPTAFPTAGWYPTAYAIRYSRTGDNYVVCLESFRWFESETNGRDHTDVMGC</sequence>
<dbReference type="Proteomes" id="UP000184203">
    <property type="component" value="Unassembled WGS sequence"/>
</dbReference>
<reference evidence="3" key="1">
    <citation type="submission" date="2016-11" db="EMBL/GenBank/DDBJ databases">
        <authorList>
            <person name="Varghese N."/>
            <person name="Submissions S."/>
        </authorList>
    </citation>
    <scope>NUCLEOTIDE SEQUENCE [LARGE SCALE GENOMIC DNA]</scope>
    <source>
        <strain evidence="3">DX253</strain>
    </source>
</reference>
<feature type="region of interest" description="Disordered" evidence="1">
    <location>
        <begin position="1"/>
        <end position="62"/>
    </location>
</feature>
<dbReference type="CDD" id="cd11669">
    <property type="entry name" value="TTHB210-like"/>
    <property type="match status" value="1"/>
</dbReference>
<evidence type="ECO:0000313" key="2">
    <source>
        <dbReference type="EMBL" id="SHL05109.1"/>
    </source>
</evidence>
<dbReference type="InterPro" id="IPR033786">
    <property type="entry name" value="TTHB210-like"/>
</dbReference>
<accession>A0A1M6XGY3</accession>
<dbReference type="AlphaFoldDB" id="A0A1M6XGY3"/>
<name>A0A1M6XGY3_HALPU</name>
<organism evidence="2 3">
    <name type="scientific">Haladaptatus paucihalophilus DX253</name>
    <dbReference type="NCBI Taxonomy" id="797209"/>
    <lineage>
        <taxon>Archaea</taxon>
        <taxon>Methanobacteriati</taxon>
        <taxon>Methanobacteriota</taxon>
        <taxon>Stenosarchaea group</taxon>
        <taxon>Halobacteria</taxon>
        <taxon>Halobacteriales</taxon>
        <taxon>Haladaptataceae</taxon>
        <taxon>Haladaptatus</taxon>
    </lineage>
</organism>
<dbReference type="EMBL" id="FRAN01000004">
    <property type="protein sequence ID" value="SHL05109.1"/>
    <property type="molecule type" value="Genomic_DNA"/>
</dbReference>
<proteinExistence type="predicted"/>
<feature type="compositionally biased region" description="Polar residues" evidence="1">
    <location>
        <begin position="25"/>
        <end position="36"/>
    </location>
</feature>
<evidence type="ECO:0000313" key="3">
    <source>
        <dbReference type="Proteomes" id="UP000184203"/>
    </source>
</evidence>
<gene>
    <name evidence="2" type="ORF">SAMN05444342_2855</name>
</gene>
<evidence type="ECO:0000256" key="1">
    <source>
        <dbReference type="SAM" id="MobiDB-lite"/>
    </source>
</evidence>